<dbReference type="Pfam" id="PF01479">
    <property type="entry name" value="S4"/>
    <property type="match status" value="1"/>
</dbReference>
<protein>
    <recommendedName>
        <fullName evidence="3">RNA-binding S4 domain-containing protein</fullName>
    </recommendedName>
</protein>
<gene>
    <name evidence="4" type="ORF">METZ01_LOCUS221623</name>
</gene>
<dbReference type="GO" id="GO:0003723">
    <property type="term" value="F:RNA binding"/>
    <property type="evidence" value="ECO:0007669"/>
    <property type="project" value="InterPro"/>
</dbReference>
<comment type="similarity">
    <text evidence="1">Belongs to the pseudouridine synthase RluA family.</text>
</comment>
<dbReference type="InterPro" id="IPR006225">
    <property type="entry name" value="PsdUridine_synth_RluC/D"/>
</dbReference>
<dbReference type="InterPro" id="IPR006224">
    <property type="entry name" value="PsdUridine_synth_RluA-like_CS"/>
</dbReference>
<accession>A0A382G1L3</accession>
<dbReference type="InterPro" id="IPR036986">
    <property type="entry name" value="S4_RNA-bd_sf"/>
</dbReference>
<dbReference type="InterPro" id="IPR002942">
    <property type="entry name" value="S4_RNA-bd"/>
</dbReference>
<sequence>MNRIINLLVKTEENNQRIDVFINNKEKSLSRTRIKNLILKKNLKLNNQILISPSKKVSTGDQLSLEIPEPKLASLKPYKFKLDIIYEDKDIIIINKPAGIVIHPGAGNYDNTIVNALMNYCGGNLSNIGDELRPGIVHRIDKDTSGLIVIAKNNFAHENLSIQFNKHSIKRVYQLLIWGKLRPRTGTIKTLIKRSTKNRQLMEVGSTKGKIAITNYKTLEVFENNKTPTLSLVECKLETGRTHQIRVHMSYKGNNILGDKKYKKKFKKFKNIDSKLENLLLKLDRQFLHAKTLGFTHPLSGEKVEFSSFLPQELENILKMLRKLNK</sequence>
<dbReference type="NCBIfam" id="TIGR00005">
    <property type="entry name" value="rluA_subfam"/>
    <property type="match status" value="1"/>
</dbReference>
<dbReference type="GO" id="GO:0009982">
    <property type="term" value="F:pseudouridine synthase activity"/>
    <property type="evidence" value="ECO:0007669"/>
    <property type="project" value="InterPro"/>
</dbReference>
<dbReference type="InterPro" id="IPR050188">
    <property type="entry name" value="RluA_PseudoU_synthase"/>
</dbReference>
<evidence type="ECO:0000259" key="3">
    <source>
        <dbReference type="SMART" id="SM00363"/>
    </source>
</evidence>
<reference evidence="4" key="1">
    <citation type="submission" date="2018-05" db="EMBL/GenBank/DDBJ databases">
        <authorList>
            <person name="Lanie J.A."/>
            <person name="Ng W.-L."/>
            <person name="Kazmierczak K.M."/>
            <person name="Andrzejewski T.M."/>
            <person name="Davidsen T.M."/>
            <person name="Wayne K.J."/>
            <person name="Tettelin H."/>
            <person name="Glass J.I."/>
            <person name="Rusch D."/>
            <person name="Podicherti R."/>
            <person name="Tsui H.-C.T."/>
            <person name="Winkler M.E."/>
        </authorList>
    </citation>
    <scope>NUCLEOTIDE SEQUENCE</scope>
</reference>
<organism evidence="4">
    <name type="scientific">marine metagenome</name>
    <dbReference type="NCBI Taxonomy" id="408172"/>
    <lineage>
        <taxon>unclassified sequences</taxon>
        <taxon>metagenomes</taxon>
        <taxon>ecological metagenomes</taxon>
    </lineage>
</organism>
<dbReference type="EMBL" id="UINC01052901">
    <property type="protein sequence ID" value="SVB68769.1"/>
    <property type="molecule type" value="Genomic_DNA"/>
</dbReference>
<feature type="domain" description="RNA-binding S4" evidence="3">
    <location>
        <begin position="16"/>
        <end position="76"/>
    </location>
</feature>
<dbReference type="PROSITE" id="PS01129">
    <property type="entry name" value="PSI_RLU"/>
    <property type="match status" value="1"/>
</dbReference>
<dbReference type="AlphaFoldDB" id="A0A382G1L3"/>
<dbReference type="PROSITE" id="PS50889">
    <property type="entry name" value="S4"/>
    <property type="match status" value="1"/>
</dbReference>
<evidence type="ECO:0000256" key="1">
    <source>
        <dbReference type="ARBA" id="ARBA00010876"/>
    </source>
</evidence>
<dbReference type="CDD" id="cd00165">
    <property type="entry name" value="S4"/>
    <property type="match status" value="1"/>
</dbReference>
<name>A0A382G1L3_9ZZZZ</name>
<dbReference type="CDD" id="cd02869">
    <property type="entry name" value="PseudoU_synth_RluA_like"/>
    <property type="match status" value="1"/>
</dbReference>
<dbReference type="GO" id="GO:0000455">
    <property type="term" value="P:enzyme-directed rRNA pseudouridine synthesis"/>
    <property type="evidence" value="ECO:0007669"/>
    <property type="project" value="TreeGrafter"/>
</dbReference>
<dbReference type="SUPFAM" id="SSF55120">
    <property type="entry name" value="Pseudouridine synthase"/>
    <property type="match status" value="1"/>
</dbReference>
<dbReference type="SMART" id="SM00363">
    <property type="entry name" value="S4"/>
    <property type="match status" value="1"/>
</dbReference>
<evidence type="ECO:0000256" key="2">
    <source>
        <dbReference type="ARBA" id="ARBA00023235"/>
    </source>
</evidence>
<keyword evidence="2" id="KW-0413">Isomerase</keyword>
<dbReference type="InterPro" id="IPR006145">
    <property type="entry name" value="PsdUridine_synth_RsuA/RluA"/>
</dbReference>
<dbReference type="PANTHER" id="PTHR21600">
    <property type="entry name" value="MITOCHONDRIAL RNA PSEUDOURIDINE SYNTHASE"/>
    <property type="match status" value="1"/>
</dbReference>
<dbReference type="Gene3D" id="3.30.2350.10">
    <property type="entry name" value="Pseudouridine synthase"/>
    <property type="match status" value="1"/>
</dbReference>
<proteinExistence type="inferred from homology"/>
<dbReference type="InterPro" id="IPR020103">
    <property type="entry name" value="PsdUridine_synth_cat_dom_sf"/>
</dbReference>
<dbReference type="PANTHER" id="PTHR21600:SF44">
    <property type="entry name" value="RIBOSOMAL LARGE SUBUNIT PSEUDOURIDINE SYNTHASE D"/>
    <property type="match status" value="1"/>
</dbReference>
<evidence type="ECO:0000313" key="4">
    <source>
        <dbReference type="EMBL" id="SVB68769.1"/>
    </source>
</evidence>
<dbReference type="SUPFAM" id="SSF55174">
    <property type="entry name" value="Alpha-L RNA-binding motif"/>
    <property type="match status" value="1"/>
</dbReference>
<dbReference type="Pfam" id="PF00849">
    <property type="entry name" value="PseudoU_synth_2"/>
    <property type="match status" value="1"/>
</dbReference>
<dbReference type="Gene3D" id="3.10.290.10">
    <property type="entry name" value="RNA-binding S4 domain"/>
    <property type="match status" value="1"/>
</dbReference>